<feature type="coiled-coil region" evidence="1">
    <location>
        <begin position="1"/>
        <end position="31"/>
    </location>
</feature>
<gene>
    <name evidence="2" type="ORF">ABVT43_06835</name>
</gene>
<sequence>MDKVNKNNTKVSEKQQQAEKLLDEMTNLLLSGDEIAFSDLILDWYRMDLECSSVSLPVDIDELRLAIKASLLERLTEVLNSPPHNGSQKTPQWCKGIGALSHPVRLQSDRLLEDEQYCKAFQKRNLLVVSNFMFFI</sequence>
<dbReference type="RefSeq" id="WP_353874449.1">
    <property type="nucleotide sequence ID" value="NZ_JBEVCJ010000006.1"/>
</dbReference>
<dbReference type="Proteomes" id="UP001548189">
    <property type="component" value="Unassembled WGS sequence"/>
</dbReference>
<evidence type="ECO:0000313" key="3">
    <source>
        <dbReference type="Proteomes" id="UP001548189"/>
    </source>
</evidence>
<name>A0ABV2BSC5_9GAMM</name>
<organism evidence="2 3">
    <name type="scientific">Aliikangiella maris</name>
    <dbReference type="NCBI Taxonomy" id="3162458"/>
    <lineage>
        <taxon>Bacteria</taxon>
        <taxon>Pseudomonadati</taxon>
        <taxon>Pseudomonadota</taxon>
        <taxon>Gammaproteobacteria</taxon>
        <taxon>Oceanospirillales</taxon>
        <taxon>Pleioneaceae</taxon>
        <taxon>Aliikangiella</taxon>
    </lineage>
</organism>
<proteinExistence type="predicted"/>
<evidence type="ECO:0000313" key="2">
    <source>
        <dbReference type="EMBL" id="MET1254832.1"/>
    </source>
</evidence>
<evidence type="ECO:0000256" key="1">
    <source>
        <dbReference type="SAM" id="Coils"/>
    </source>
</evidence>
<protein>
    <submittedName>
        <fullName evidence="2">Uncharacterized protein</fullName>
    </submittedName>
</protein>
<reference evidence="2 3" key="1">
    <citation type="submission" date="2024-06" db="EMBL/GenBank/DDBJ databases">
        <authorList>
            <person name="Li F."/>
        </authorList>
    </citation>
    <scope>NUCLEOTIDE SEQUENCE [LARGE SCALE GENOMIC DNA]</scope>
    <source>
        <strain evidence="2 3">GXAS 311</strain>
    </source>
</reference>
<dbReference type="EMBL" id="JBEVCJ010000006">
    <property type="protein sequence ID" value="MET1254832.1"/>
    <property type="molecule type" value="Genomic_DNA"/>
</dbReference>
<accession>A0ABV2BSC5</accession>
<keyword evidence="1" id="KW-0175">Coiled coil</keyword>
<keyword evidence="3" id="KW-1185">Reference proteome</keyword>
<comment type="caution">
    <text evidence="2">The sequence shown here is derived from an EMBL/GenBank/DDBJ whole genome shotgun (WGS) entry which is preliminary data.</text>
</comment>